<feature type="transmembrane region" description="Helical" evidence="6">
    <location>
        <begin position="281"/>
        <end position="303"/>
    </location>
</feature>
<dbReference type="OrthoDB" id="9800416at2"/>
<organism evidence="8 9">
    <name type="scientific">Actibacterium pelagium</name>
    <dbReference type="NCBI Taxonomy" id="2029103"/>
    <lineage>
        <taxon>Bacteria</taxon>
        <taxon>Pseudomonadati</taxon>
        <taxon>Pseudomonadota</taxon>
        <taxon>Alphaproteobacteria</taxon>
        <taxon>Rhodobacterales</taxon>
        <taxon>Roseobacteraceae</taxon>
        <taxon>Actibacterium</taxon>
    </lineage>
</organism>
<feature type="transmembrane region" description="Helical" evidence="6">
    <location>
        <begin position="12"/>
        <end position="33"/>
    </location>
</feature>
<proteinExistence type="predicted"/>
<comment type="subcellular location">
    <subcellularLocation>
        <location evidence="1">Membrane</location>
        <topology evidence="1">Multi-pass membrane protein</topology>
    </subcellularLocation>
</comment>
<evidence type="ECO:0000256" key="2">
    <source>
        <dbReference type="ARBA" id="ARBA00022448"/>
    </source>
</evidence>
<dbReference type="Gene3D" id="1.20.1720.10">
    <property type="entry name" value="Multidrug resistance protein D"/>
    <property type="match status" value="1"/>
</dbReference>
<protein>
    <submittedName>
        <fullName evidence="8">MFS transporter</fullName>
    </submittedName>
</protein>
<feature type="transmembrane region" description="Helical" evidence="6">
    <location>
        <begin position="167"/>
        <end position="187"/>
    </location>
</feature>
<evidence type="ECO:0000256" key="3">
    <source>
        <dbReference type="ARBA" id="ARBA00022692"/>
    </source>
</evidence>
<dbReference type="Pfam" id="PF07690">
    <property type="entry name" value="MFS_1"/>
    <property type="match status" value="1"/>
</dbReference>
<feature type="transmembrane region" description="Helical" evidence="6">
    <location>
        <begin position="374"/>
        <end position="392"/>
    </location>
</feature>
<feature type="transmembrane region" description="Helical" evidence="6">
    <location>
        <begin position="78"/>
        <end position="97"/>
    </location>
</feature>
<dbReference type="GO" id="GO:0005886">
    <property type="term" value="C:plasma membrane"/>
    <property type="evidence" value="ECO:0007669"/>
    <property type="project" value="TreeGrafter"/>
</dbReference>
<evidence type="ECO:0000256" key="4">
    <source>
        <dbReference type="ARBA" id="ARBA00022989"/>
    </source>
</evidence>
<keyword evidence="4 6" id="KW-1133">Transmembrane helix</keyword>
<gene>
    <name evidence="8" type="ORF">GCM10011517_08020</name>
</gene>
<feature type="transmembrane region" description="Helical" evidence="6">
    <location>
        <begin position="253"/>
        <end position="274"/>
    </location>
</feature>
<feature type="transmembrane region" description="Helical" evidence="6">
    <location>
        <begin position="45"/>
        <end position="66"/>
    </location>
</feature>
<comment type="caution">
    <text evidence="8">The sequence shown here is derived from an EMBL/GenBank/DDBJ whole genome shotgun (WGS) entry which is preliminary data.</text>
</comment>
<feature type="transmembrane region" description="Helical" evidence="6">
    <location>
        <begin position="103"/>
        <end position="124"/>
    </location>
</feature>
<dbReference type="PROSITE" id="PS50850">
    <property type="entry name" value="MFS"/>
    <property type="match status" value="1"/>
</dbReference>
<feature type="domain" description="Major facilitator superfamily (MFS) profile" evidence="7">
    <location>
        <begin position="11"/>
        <end position="396"/>
    </location>
</feature>
<accession>A0A917AEK1</accession>
<dbReference type="SUPFAM" id="SSF103473">
    <property type="entry name" value="MFS general substrate transporter"/>
    <property type="match status" value="1"/>
</dbReference>
<dbReference type="InterPro" id="IPR020846">
    <property type="entry name" value="MFS_dom"/>
</dbReference>
<feature type="transmembrane region" description="Helical" evidence="6">
    <location>
        <begin position="136"/>
        <end position="161"/>
    </location>
</feature>
<evidence type="ECO:0000259" key="7">
    <source>
        <dbReference type="PROSITE" id="PS50850"/>
    </source>
</evidence>
<dbReference type="PANTHER" id="PTHR23502">
    <property type="entry name" value="MAJOR FACILITATOR SUPERFAMILY"/>
    <property type="match status" value="1"/>
</dbReference>
<evidence type="ECO:0000256" key="1">
    <source>
        <dbReference type="ARBA" id="ARBA00004141"/>
    </source>
</evidence>
<evidence type="ECO:0000256" key="6">
    <source>
        <dbReference type="SAM" id="Phobius"/>
    </source>
</evidence>
<dbReference type="PANTHER" id="PTHR23502:SF132">
    <property type="entry name" value="POLYAMINE TRANSPORTER 2-RELATED"/>
    <property type="match status" value="1"/>
</dbReference>
<dbReference type="GO" id="GO:0022857">
    <property type="term" value="F:transmembrane transporter activity"/>
    <property type="evidence" value="ECO:0007669"/>
    <property type="project" value="InterPro"/>
</dbReference>
<feature type="transmembrane region" description="Helical" evidence="6">
    <location>
        <begin position="315"/>
        <end position="336"/>
    </location>
</feature>
<keyword evidence="9" id="KW-1185">Reference proteome</keyword>
<dbReference type="AlphaFoldDB" id="A0A917AEK1"/>
<dbReference type="InterPro" id="IPR036259">
    <property type="entry name" value="MFS_trans_sf"/>
</dbReference>
<dbReference type="RefSeq" id="WP_095596322.1">
    <property type="nucleotide sequence ID" value="NZ_BMKN01000001.1"/>
</dbReference>
<keyword evidence="2" id="KW-0813">Transport</keyword>
<evidence type="ECO:0000313" key="8">
    <source>
        <dbReference type="EMBL" id="GGE42816.1"/>
    </source>
</evidence>
<reference evidence="8" key="2">
    <citation type="submission" date="2020-09" db="EMBL/GenBank/DDBJ databases">
        <authorList>
            <person name="Sun Q."/>
            <person name="Zhou Y."/>
        </authorList>
    </citation>
    <scope>NUCLEOTIDE SEQUENCE</scope>
    <source>
        <strain evidence="8">CGMCC 1.16012</strain>
    </source>
</reference>
<feature type="transmembrane region" description="Helical" evidence="6">
    <location>
        <begin position="218"/>
        <end position="241"/>
    </location>
</feature>
<dbReference type="Proteomes" id="UP000606730">
    <property type="component" value="Unassembled WGS sequence"/>
</dbReference>
<evidence type="ECO:0000256" key="5">
    <source>
        <dbReference type="ARBA" id="ARBA00023136"/>
    </source>
</evidence>
<reference evidence="8" key="1">
    <citation type="journal article" date="2014" name="Int. J. Syst. Evol. Microbiol.">
        <title>Complete genome sequence of Corynebacterium casei LMG S-19264T (=DSM 44701T), isolated from a smear-ripened cheese.</title>
        <authorList>
            <consortium name="US DOE Joint Genome Institute (JGI-PGF)"/>
            <person name="Walter F."/>
            <person name="Albersmeier A."/>
            <person name="Kalinowski J."/>
            <person name="Ruckert C."/>
        </authorList>
    </citation>
    <scope>NUCLEOTIDE SEQUENCE</scope>
    <source>
        <strain evidence="8">CGMCC 1.16012</strain>
    </source>
</reference>
<keyword evidence="5 6" id="KW-0472">Membrane</keyword>
<sequence length="408" mass="43535">MTKPFIGRTEFIALTAMLFATIAFSVDAMLPALPEIGQALSPEDINRAQLVITSFVLGMGVGTFIVGPLTDAFGRRSVALVSIGLFIFGSVIGGLAQSLEMLLLARFIQGAGAAGPRVVCVAIVRDLYEGRQMASIMSFVMMVFTLVPAMAPTLGAAIISVSGWRMIFVSFMVFALVSAIWFAMRMAETHPKEARRPISSRNLWSAVKEVFAAPMTRLSIIAQTMCMGALFATISSTQQIIDTTYGQGEHFHLWFGLVALMVAPVNLINARLVLRLGMRRMVTFAVLLQVVMSLISILILLAGGLGHPLGFAHYIIWKITIFAMVGLTLGNLTALAMEPLGHIAGLAGSVIGAVSTVLSVLIAVPVGLAYNGTALPLAIGVFLCALIALVTVRRMAKLERVVVRPGDV</sequence>
<keyword evidence="3 6" id="KW-0812">Transmembrane</keyword>
<dbReference type="InterPro" id="IPR011701">
    <property type="entry name" value="MFS"/>
</dbReference>
<dbReference type="EMBL" id="BMKN01000001">
    <property type="protein sequence ID" value="GGE42816.1"/>
    <property type="molecule type" value="Genomic_DNA"/>
</dbReference>
<dbReference type="CDD" id="cd17320">
    <property type="entry name" value="MFS_MdfA_MDR_like"/>
    <property type="match status" value="1"/>
</dbReference>
<name>A0A917AEK1_9RHOB</name>
<evidence type="ECO:0000313" key="9">
    <source>
        <dbReference type="Proteomes" id="UP000606730"/>
    </source>
</evidence>
<feature type="transmembrane region" description="Helical" evidence="6">
    <location>
        <begin position="343"/>
        <end position="368"/>
    </location>
</feature>